<proteinExistence type="predicted"/>
<dbReference type="PROSITE" id="PS51257">
    <property type="entry name" value="PROKAR_LIPOPROTEIN"/>
    <property type="match status" value="1"/>
</dbReference>
<evidence type="ECO:0000259" key="9">
    <source>
        <dbReference type="PROSITE" id="PS52029"/>
    </source>
</evidence>
<dbReference type="GO" id="GO:0016740">
    <property type="term" value="F:transferase activity"/>
    <property type="evidence" value="ECO:0007669"/>
    <property type="project" value="UniProtKB-KW"/>
</dbReference>
<dbReference type="SUPFAM" id="SSF47090">
    <property type="entry name" value="PGBD-like"/>
    <property type="match status" value="1"/>
</dbReference>
<dbReference type="PANTHER" id="PTHR30582:SF33">
    <property type="entry name" value="EXPORTED PROTEIN"/>
    <property type="match status" value="1"/>
</dbReference>
<dbReference type="InterPro" id="IPR005490">
    <property type="entry name" value="LD_TPept_cat_dom"/>
</dbReference>
<protein>
    <submittedName>
        <fullName evidence="10">L</fullName>
    </submittedName>
</protein>
<keyword evidence="3 6" id="KW-0133">Cell shape</keyword>
<evidence type="ECO:0000256" key="2">
    <source>
        <dbReference type="ARBA" id="ARBA00022679"/>
    </source>
</evidence>
<evidence type="ECO:0000256" key="3">
    <source>
        <dbReference type="ARBA" id="ARBA00022960"/>
    </source>
</evidence>
<dbReference type="InterPro" id="IPR050979">
    <property type="entry name" value="LD-transpeptidase"/>
</dbReference>
<dbReference type="InterPro" id="IPR038063">
    <property type="entry name" value="Transpep_catalytic_dom"/>
</dbReference>
<dbReference type="GO" id="GO:0018104">
    <property type="term" value="P:peptidoglycan-protein cross-linking"/>
    <property type="evidence" value="ECO:0007669"/>
    <property type="project" value="TreeGrafter"/>
</dbReference>
<feature type="chain" id="PRO_5028197718" evidence="8">
    <location>
        <begin position="24"/>
        <end position="287"/>
    </location>
</feature>
<dbReference type="PANTHER" id="PTHR30582">
    <property type="entry name" value="L,D-TRANSPEPTIDASE"/>
    <property type="match status" value="1"/>
</dbReference>
<gene>
    <name evidence="10" type="ORF">HZU44_02110</name>
</gene>
<dbReference type="InterPro" id="IPR036365">
    <property type="entry name" value="PGBD-like_sf"/>
</dbReference>
<evidence type="ECO:0000256" key="6">
    <source>
        <dbReference type="PROSITE-ProRule" id="PRU01373"/>
    </source>
</evidence>
<dbReference type="EMBL" id="CP058905">
    <property type="protein sequence ID" value="QLJ99014.1"/>
    <property type="molecule type" value="Genomic_DNA"/>
</dbReference>
<dbReference type="GO" id="GO:0005576">
    <property type="term" value="C:extracellular region"/>
    <property type="evidence" value="ECO:0007669"/>
    <property type="project" value="TreeGrafter"/>
</dbReference>
<sequence>MRQVWFTTRVVALAVVTLVGVGACTPDQQADPGGRGGGLAQAGSAEKATGAGGSSGSDQRTRPEPKPTPTKAKPKPTPTKAKPKPKPTQPAGCPLGEHQREVETYLTRLGGFGRVTVDGRQSAADCAAIKKFQQRYDVRPAAGRAGPTTYDVAKRLATTDTKRCKAGSGTTFCIDLTRQTTWAVRGGKVVWGPTVTRTGMPGYATPAGTFTINYRNVKEWSDPYEVWLPYWQHFTQGMGYHQTTTYLHDKSIGSHGCVNLLPADARRAWELGKVGSRVVLFGRRPGT</sequence>
<keyword evidence="5 6" id="KW-0961">Cell wall biogenesis/degradation</keyword>
<accession>A0A7D5YJ21</accession>
<evidence type="ECO:0000256" key="1">
    <source>
        <dbReference type="ARBA" id="ARBA00004752"/>
    </source>
</evidence>
<dbReference type="AlphaFoldDB" id="A0A7D5YJ21"/>
<dbReference type="GO" id="GO:0008360">
    <property type="term" value="P:regulation of cell shape"/>
    <property type="evidence" value="ECO:0007669"/>
    <property type="project" value="UniProtKB-UniRule"/>
</dbReference>
<evidence type="ECO:0000256" key="7">
    <source>
        <dbReference type="SAM" id="MobiDB-lite"/>
    </source>
</evidence>
<dbReference type="Gene3D" id="2.40.440.10">
    <property type="entry name" value="L,D-transpeptidase catalytic domain-like"/>
    <property type="match status" value="1"/>
</dbReference>
<evidence type="ECO:0000256" key="8">
    <source>
        <dbReference type="SAM" id="SignalP"/>
    </source>
</evidence>
<dbReference type="GO" id="GO:0071555">
    <property type="term" value="P:cell wall organization"/>
    <property type="evidence" value="ECO:0007669"/>
    <property type="project" value="UniProtKB-UniRule"/>
</dbReference>
<dbReference type="SUPFAM" id="SSF141523">
    <property type="entry name" value="L,D-transpeptidase catalytic domain-like"/>
    <property type="match status" value="1"/>
</dbReference>
<feature type="active site" description="Nucleophile" evidence="6">
    <location>
        <position position="257"/>
    </location>
</feature>
<keyword evidence="8" id="KW-0732">Signal</keyword>
<name>A0A7D5YJ21_9ACTN</name>
<evidence type="ECO:0000313" key="10">
    <source>
        <dbReference type="EMBL" id="QLJ99014.1"/>
    </source>
</evidence>
<feature type="active site" description="Proton donor/acceptor" evidence="6">
    <location>
        <position position="241"/>
    </location>
</feature>
<feature type="signal peptide" evidence="8">
    <location>
        <begin position="1"/>
        <end position="23"/>
    </location>
</feature>
<dbReference type="CDD" id="cd16913">
    <property type="entry name" value="YkuD_like"/>
    <property type="match status" value="1"/>
</dbReference>
<keyword evidence="2" id="KW-0808">Transferase</keyword>
<keyword evidence="4 6" id="KW-0573">Peptidoglycan synthesis</keyword>
<comment type="pathway">
    <text evidence="1 6">Cell wall biogenesis; peptidoglycan biosynthesis.</text>
</comment>
<dbReference type="Pfam" id="PF03734">
    <property type="entry name" value="YkuD"/>
    <property type="match status" value="1"/>
</dbReference>
<dbReference type="PROSITE" id="PS52029">
    <property type="entry name" value="LD_TPASE"/>
    <property type="match status" value="1"/>
</dbReference>
<organism evidence="10">
    <name type="scientific">Micromonospora carbonacea</name>
    <dbReference type="NCBI Taxonomy" id="47853"/>
    <lineage>
        <taxon>Bacteria</taxon>
        <taxon>Bacillati</taxon>
        <taxon>Actinomycetota</taxon>
        <taxon>Actinomycetes</taxon>
        <taxon>Micromonosporales</taxon>
        <taxon>Micromonosporaceae</taxon>
        <taxon>Micromonospora</taxon>
    </lineage>
</organism>
<evidence type="ECO:0000256" key="4">
    <source>
        <dbReference type="ARBA" id="ARBA00022984"/>
    </source>
</evidence>
<dbReference type="GO" id="GO:0071972">
    <property type="term" value="F:peptidoglycan L,D-transpeptidase activity"/>
    <property type="evidence" value="ECO:0007669"/>
    <property type="project" value="TreeGrafter"/>
</dbReference>
<feature type="region of interest" description="Disordered" evidence="7">
    <location>
        <begin position="25"/>
        <end position="98"/>
    </location>
</feature>
<dbReference type="UniPathway" id="UPA00219"/>
<evidence type="ECO:0000256" key="5">
    <source>
        <dbReference type="ARBA" id="ARBA00023316"/>
    </source>
</evidence>
<reference evidence="10" key="1">
    <citation type="submission" date="2020-08" db="EMBL/GenBank/DDBJ databases">
        <title>A bifunctional nitrone conjugated secondary metabolite targeting the ribosome.</title>
        <authorList>
            <person name="Limbrick E.M."/>
            <person name="Graf M."/>
            <person name="Derewacz D.K."/>
            <person name="Nguyen F."/>
            <person name="Spraggins J.M."/>
            <person name="Wieland M."/>
            <person name="Ynigez-Gutierrez A.E."/>
            <person name="Reisman B.J."/>
            <person name="Zinshteyn B."/>
            <person name="McCulloch K."/>
            <person name="Iverson T.M."/>
            <person name="Green R."/>
            <person name="Wilson D.N."/>
            <person name="Bachmann B.O."/>
        </authorList>
    </citation>
    <scope>NUCLEOTIDE SEQUENCE</scope>
    <source>
        <strain evidence="10">Africana</strain>
    </source>
</reference>
<feature type="domain" description="L,D-TPase catalytic" evidence="9">
    <location>
        <begin position="170"/>
        <end position="281"/>
    </location>
</feature>